<reference evidence="2" key="1">
    <citation type="journal article" date="2019" name="Int. J. Syst. Evol. Microbiol.">
        <title>The Global Catalogue of Microorganisms (GCM) 10K type strain sequencing project: providing services to taxonomists for standard genome sequencing and annotation.</title>
        <authorList>
            <consortium name="The Broad Institute Genomics Platform"/>
            <consortium name="The Broad Institute Genome Sequencing Center for Infectious Disease"/>
            <person name="Wu L."/>
            <person name="Ma J."/>
        </authorList>
    </citation>
    <scope>NUCLEOTIDE SEQUENCE [LARGE SCALE GENOMIC DNA]</scope>
    <source>
        <strain evidence="2">JCM 18126</strain>
    </source>
</reference>
<evidence type="ECO:0008006" key="3">
    <source>
        <dbReference type="Google" id="ProtNLM"/>
    </source>
</evidence>
<proteinExistence type="predicted"/>
<evidence type="ECO:0000313" key="2">
    <source>
        <dbReference type="Proteomes" id="UP001501195"/>
    </source>
</evidence>
<evidence type="ECO:0000313" key="1">
    <source>
        <dbReference type="EMBL" id="GAA4963423.1"/>
    </source>
</evidence>
<accession>A0ABP9H7X1</accession>
<dbReference type="RefSeq" id="WP_345710583.1">
    <property type="nucleotide sequence ID" value="NZ_BAABIL010000036.1"/>
</dbReference>
<dbReference type="EMBL" id="BAABIL010000036">
    <property type="protein sequence ID" value="GAA4963423.1"/>
    <property type="molecule type" value="Genomic_DNA"/>
</dbReference>
<sequence>MPSTDLADLLSRLEAQWRTHQLPIADHLRPGVDEIALKARLAERGIVPPREVVTWFGWHDGCSDIQFSEAISYGWLMTLDDALTAYDTHVNADPEADQHCWLPIIDRAGDYIVVRCHEDSPDLAMTSSVDETATVLPPQWWQPSLAVPVQWWIEKFETRTWEKGPTGRIMNHGYKDVDRHQVITELL</sequence>
<gene>
    <name evidence="1" type="ORF">GCM10023225_03420</name>
</gene>
<keyword evidence="2" id="KW-1185">Reference proteome</keyword>
<comment type="caution">
    <text evidence="1">The sequence shown here is derived from an EMBL/GenBank/DDBJ whole genome shotgun (WGS) entry which is preliminary data.</text>
</comment>
<name>A0ABP9H7X1_9ACTN</name>
<protein>
    <recommendedName>
        <fullName evidence="3">SMI1/KNR4 family protein SUKH-1</fullName>
    </recommendedName>
</protein>
<dbReference type="Proteomes" id="UP001501195">
    <property type="component" value="Unassembled WGS sequence"/>
</dbReference>
<organism evidence="1 2">
    <name type="scientific">Kineococcus glutinatus</name>
    <dbReference type="NCBI Taxonomy" id="1070872"/>
    <lineage>
        <taxon>Bacteria</taxon>
        <taxon>Bacillati</taxon>
        <taxon>Actinomycetota</taxon>
        <taxon>Actinomycetes</taxon>
        <taxon>Kineosporiales</taxon>
        <taxon>Kineosporiaceae</taxon>
        <taxon>Kineococcus</taxon>
    </lineage>
</organism>